<evidence type="ECO:0000313" key="6">
    <source>
        <dbReference type="Proteomes" id="UP000270272"/>
    </source>
</evidence>
<protein>
    <submittedName>
        <fullName evidence="3">Universal stress global response regulator UspA</fullName>
    </submittedName>
    <submittedName>
        <fullName evidence="2">Universal stress protein UspC</fullName>
    </submittedName>
</protein>
<reference evidence="4 6" key="3">
    <citation type="submission" date="2018-12" db="EMBL/GenBank/DDBJ databases">
        <authorList>
            <consortium name="Pathogen Informatics"/>
        </authorList>
    </citation>
    <scope>NUCLEOTIDE SEQUENCE [LARGE SCALE GENOMIC DNA]</scope>
    <source>
        <strain evidence="4 6">NCTC11075</strain>
    </source>
</reference>
<dbReference type="InterPro" id="IPR014729">
    <property type="entry name" value="Rossmann-like_a/b/a_fold"/>
</dbReference>
<evidence type="ECO:0000313" key="2">
    <source>
        <dbReference type="EMBL" id="CDZ83438.1"/>
    </source>
</evidence>
<evidence type="ECO:0000313" key="5">
    <source>
        <dbReference type="Proteomes" id="UP000251584"/>
    </source>
</evidence>
<feature type="domain" description="UspA" evidence="1">
    <location>
        <begin position="73"/>
        <end position="206"/>
    </location>
</feature>
<proteinExistence type="predicted"/>
<dbReference type="Proteomes" id="UP000270272">
    <property type="component" value="Chromosome"/>
</dbReference>
<dbReference type="EMBL" id="UAVY01000008">
    <property type="protein sequence ID" value="SQB39729.1"/>
    <property type="molecule type" value="Genomic_DNA"/>
</dbReference>
<gene>
    <name evidence="2" type="ORF">BN1086_01556</name>
    <name evidence="3" type="ORF">NCTC10786_04810</name>
    <name evidence="4" type="ORF">NCTC11075_00081</name>
</gene>
<dbReference type="SUPFAM" id="SSF52402">
    <property type="entry name" value="Adenine nucleotide alpha hydrolases-like"/>
    <property type="match status" value="1"/>
</dbReference>
<dbReference type="EMBL" id="LK931336">
    <property type="protein sequence ID" value="CDZ83438.1"/>
    <property type="molecule type" value="Genomic_DNA"/>
</dbReference>
<dbReference type="InterPro" id="IPR006016">
    <property type="entry name" value="UspA"/>
</dbReference>
<dbReference type="Pfam" id="PF00582">
    <property type="entry name" value="Usp"/>
    <property type="match status" value="1"/>
</dbReference>
<dbReference type="Proteomes" id="UP000251584">
    <property type="component" value="Unassembled WGS sequence"/>
</dbReference>
<organism evidence="2">
    <name type="scientific">Citrobacter koseri</name>
    <name type="common">Citrobacter diversus</name>
    <dbReference type="NCBI Taxonomy" id="545"/>
    <lineage>
        <taxon>Bacteria</taxon>
        <taxon>Pseudomonadati</taxon>
        <taxon>Pseudomonadota</taxon>
        <taxon>Gammaproteobacteria</taxon>
        <taxon>Enterobacterales</taxon>
        <taxon>Enterobacteriaceae</taxon>
        <taxon>Citrobacter</taxon>
    </lineage>
</organism>
<evidence type="ECO:0000313" key="3">
    <source>
        <dbReference type="EMBL" id="SQB39729.1"/>
    </source>
</evidence>
<evidence type="ECO:0000259" key="1">
    <source>
        <dbReference type="Pfam" id="PF00582"/>
    </source>
</evidence>
<name>A0A078LHW4_CITKO</name>
<sequence>MSGIAMNSKTTTSLLPESHLFEKKDVIHAFDYHNISNNVALTGSCYVHRPVCNTLFICDAERFSLLERWRMHMYKHALLLVQNEIDGVLLLHHAERLAKEMGTQITLGHISSDYRELDYTSDALTRDRQSHEVIEAKAMLSRLAESSSIHVQVKSIISIQRFKDVEAVIQHEDIDLVMLGHKNRLFGVFSSFSFEFINHLSVDVLIKHISTP</sequence>
<dbReference type="PATRIC" id="fig|545.12.peg.1557"/>
<dbReference type="Gene3D" id="3.40.50.620">
    <property type="entry name" value="HUPs"/>
    <property type="match status" value="1"/>
</dbReference>
<dbReference type="EMBL" id="LR134204">
    <property type="protein sequence ID" value="VEB83315.1"/>
    <property type="molecule type" value="Genomic_DNA"/>
</dbReference>
<dbReference type="AlphaFoldDB" id="A0A078LHW4"/>
<evidence type="ECO:0000313" key="4">
    <source>
        <dbReference type="EMBL" id="VEB83315.1"/>
    </source>
</evidence>
<reference evidence="3 5" key="2">
    <citation type="submission" date="2018-06" db="EMBL/GenBank/DDBJ databases">
        <authorList>
            <consortium name="Pathogen Informatics"/>
            <person name="Doyle S."/>
        </authorList>
    </citation>
    <scope>NUCLEOTIDE SEQUENCE [LARGE SCALE GENOMIC DNA]</scope>
    <source>
        <strain evidence="3 5">NCTC10786</strain>
    </source>
</reference>
<reference evidence="2" key="1">
    <citation type="submission" date="2014-06" db="EMBL/GenBank/DDBJ databases">
        <authorList>
            <person name="Urmite Genomes Urmite Genomes"/>
        </authorList>
    </citation>
    <scope>NUCLEOTIDE SEQUENCE</scope>
</reference>
<accession>A0A078LHW4</accession>